<organism evidence="1 2">
    <name type="scientific">Armillaria ostoyae</name>
    <name type="common">Armillaria root rot fungus</name>
    <dbReference type="NCBI Taxonomy" id="47428"/>
    <lineage>
        <taxon>Eukaryota</taxon>
        <taxon>Fungi</taxon>
        <taxon>Dikarya</taxon>
        <taxon>Basidiomycota</taxon>
        <taxon>Agaricomycotina</taxon>
        <taxon>Agaricomycetes</taxon>
        <taxon>Agaricomycetidae</taxon>
        <taxon>Agaricales</taxon>
        <taxon>Marasmiineae</taxon>
        <taxon>Physalacriaceae</taxon>
        <taxon>Armillaria</taxon>
    </lineage>
</organism>
<dbReference type="EMBL" id="FUEG01000001">
    <property type="protein sequence ID" value="SJK97959.1"/>
    <property type="molecule type" value="Genomic_DNA"/>
</dbReference>
<dbReference type="Proteomes" id="UP000219338">
    <property type="component" value="Unassembled WGS sequence"/>
</dbReference>
<dbReference type="AlphaFoldDB" id="A0A284QNC0"/>
<proteinExistence type="predicted"/>
<dbReference type="OMA" id="TICKDIT"/>
<name>A0A284QNC0_ARMOS</name>
<sequence>MSTLTMTRSHQQGRLRSFSLSLVARHSSPLLALPAELIIEIITLALIESKANALATICKDITCLFNTILYRTVSLSSTRPVSLFYQASRSNPSLVTHIRHFAVSGNAVLDAKGWGRVWEIISRAKGLLSLSLKEGYQPSSLASILADPSHDSLSAVTIQRFDAPSASVGPACVAPIIHLRICEPSDQWHSPSEILSSFGSLPALTHLQLCRRMNGNEENDATFVEEVVSILRDRPRLRMLVVTVFPQMWAGEEGVDDSDIWSLLKEVADERLVVKKGGYRLWLKDDTWASTYVS</sequence>
<accession>A0A284QNC0</accession>
<dbReference type="OrthoDB" id="3259136at2759"/>
<evidence type="ECO:0000313" key="2">
    <source>
        <dbReference type="Proteomes" id="UP000219338"/>
    </source>
</evidence>
<reference evidence="2" key="1">
    <citation type="journal article" date="2017" name="Nat. Ecol. Evol.">
        <title>Genome expansion and lineage-specific genetic innovations in the forest pathogenic fungi Armillaria.</title>
        <authorList>
            <person name="Sipos G."/>
            <person name="Prasanna A.N."/>
            <person name="Walter M.C."/>
            <person name="O'Connor E."/>
            <person name="Balint B."/>
            <person name="Krizsan K."/>
            <person name="Kiss B."/>
            <person name="Hess J."/>
            <person name="Varga T."/>
            <person name="Slot J."/>
            <person name="Riley R."/>
            <person name="Boka B."/>
            <person name="Rigling D."/>
            <person name="Barry K."/>
            <person name="Lee J."/>
            <person name="Mihaltcheva S."/>
            <person name="LaButti K."/>
            <person name="Lipzen A."/>
            <person name="Waldron R."/>
            <person name="Moloney N.M."/>
            <person name="Sperisen C."/>
            <person name="Kredics L."/>
            <person name="Vagvoelgyi C."/>
            <person name="Patrignani A."/>
            <person name="Fitzpatrick D."/>
            <person name="Nagy I."/>
            <person name="Doyle S."/>
            <person name="Anderson J.B."/>
            <person name="Grigoriev I.V."/>
            <person name="Gueldener U."/>
            <person name="Muensterkoetter M."/>
            <person name="Nagy L.G."/>
        </authorList>
    </citation>
    <scope>NUCLEOTIDE SEQUENCE [LARGE SCALE GENOMIC DNA]</scope>
    <source>
        <strain evidence="2">C18/9</strain>
    </source>
</reference>
<evidence type="ECO:0000313" key="1">
    <source>
        <dbReference type="EMBL" id="SJK97959.1"/>
    </source>
</evidence>
<protein>
    <recommendedName>
        <fullName evidence="3">F-box domain-containing protein</fullName>
    </recommendedName>
</protein>
<evidence type="ECO:0008006" key="3">
    <source>
        <dbReference type="Google" id="ProtNLM"/>
    </source>
</evidence>
<gene>
    <name evidence="1" type="ORF">ARMOST_01215</name>
</gene>
<keyword evidence="2" id="KW-1185">Reference proteome</keyword>